<comment type="pathway">
    <text evidence="1 8">Amino-acid biosynthesis; L-lysine biosynthesis via DAP pathway; DL-2,6-diaminopimelate from LL-2,6-diaminopimelate: step 1/1.</text>
</comment>
<dbReference type="AlphaFoldDB" id="A0A1I4Q749"/>
<feature type="binding site" evidence="8">
    <location>
        <begin position="202"/>
        <end position="203"/>
    </location>
    <ligand>
        <name>substrate</name>
    </ligand>
</feature>
<gene>
    <name evidence="8" type="primary">dapF</name>
    <name evidence="10" type="ORF">A5802_000015</name>
</gene>
<keyword evidence="6 8" id="KW-0413">Isomerase</keyword>
<evidence type="ECO:0000256" key="9">
    <source>
        <dbReference type="PROSITE-ProRule" id="PRU10125"/>
    </source>
</evidence>
<dbReference type="EC" id="5.1.1.7" evidence="3 8"/>
<evidence type="ECO:0000313" key="11">
    <source>
        <dbReference type="Proteomes" id="UP000195024"/>
    </source>
</evidence>
<dbReference type="UniPathway" id="UPA00034">
    <property type="reaction ID" value="UER00025"/>
</dbReference>
<evidence type="ECO:0000256" key="7">
    <source>
        <dbReference type="ARBA" id="ARBA00051712"/>
    </source>
</evidence>
<evidence type="ECO:0000256" key="5">
    <source>
        <dbReference type="ARBA" id="ARBA00023154"/>
    </source>
</evidence>
<dbReference type="PANTHER" id="PTHR31689">
    <property type="entry name" value="DIAMINOPIMELATE EPIMERASE, CHLOROPLASTIC"/>
    <property type="match status" value="1"/>
</dbReference>
<organism evidence="10 11">
    <name type="scientific">Enterococcus mundtii</name>
    <dbReference type="NCBI Taxonomy" id="53346"/>
    <lineage>
        <taxon>Bacteria</taxon>
        <taxon>Bacillati</taxon>
        <taxon>Bacillota</taxon>
        <taxon>Bacilli</taxon>
        <taxon>Lactobacillales</taxon>
        <taxon>Enterococcaceae</taxon>
        <taxon>Enterococcus</taxon>
    </lineage>
</organism>
<feature type="binding site" evidence="8">
    <location>
        <begin position="212"/>
        <end position="213"/>
    </location>
    <ligand>
        <name>substrate</name>
    </ligand>
</feature>
<comment type="subunit">
    <text evidence="8">Homodimer.</text>
</comment>
<protein>
    <recommendedName>
        <fullName evidence="3 8">Diaminopimelate epimerase</fullName>
        <shortName evidence="8">DAP epimerase</shortName>
        <ecNumber evidence="3 8">5.1.1.7</ecNumber>
    </recommendedName>
    <alternativeName>
        <fullName evidence="8">PLP-independent amino acid racemase</fullName>
    </alternativeName>
</protein>
<accession>A0A1I4Q749</accession>
<feature type="active site" description="Proton acceptor" evidence="8">
    <location>
        <position position="211"/>
    </location>
</feature>
<dbReference type="InterPro" id="IPR001653">
    <property type="entry name" value="DAP_epimerase_DapF"/>
</dbReference>
<feature type="binding site" evidence="8">
    <location>
        <position position="11"/>
    </location>
    <ligand>
        <name>substrate</name>
    </ligand>
</feature>
<evidence type="ECO:0000256" key="2">
    <source>
        <dbReference type="ARBA" id="ARBA00010219"/>
    </source>
</evidence>
<feature type="binding site" evidence="8">
    <location>
        <position position="56"/>
    </location>
    <ligand>
        <name>substrate</name>
    </ligand>
</feature>
<comment type="function">
    <text evidence="8">Catalyzes the stereoinversion of LL-2,6-diaminopimelate (L,L-DAP) to meso-diaminopimelate (meso-DAP), a precursor of L-lysine and an essential component of the bacterial peptidoglycan.</text>
</comment>
<dbReference type="Proteomes" id="UP000195024">
    <property type="component" value="Unassembled WGS sequence"/>
</dbReference>
<dbReference type="RefSeq" id="WP_074801740.1">
    <property type="nucleotide sequence ID" value="NZ_FOUC01000022.1"/>
</dbReference>
<comment type="caution">
    <text evidence="8">Lacks conserved residue(s) required for the propagation of feature annotation.</text>
</comment>
<feature type="binding site" evidence="8">
    <location>
        <position position="184"/>
    </location>
    <ligand>
        <name>substrate</name>
    </ligand>
</feature>
<sequence length="268" mass="29847">MQIYKYNGCGNDFILLDYDETIDYSRLAQSLCAPTAYDTDGLIAVKTDPLEMIYYNKDGSRAPMCGNGIRCFANYVSDQQLHEEPQFAVKTLAGMIHVTIHSREPFYCTVDMGSPDYRPEKVGVAQATPIIKQALTIDEQKVELTSLFMGTIHTVVFVEDALAELTKETGEKLCHHPLFKEKTNVNFVQYVNEEELIVRTYERGVGWTLACGTGCCAAYVVAKDQGYLSGLQATIHLEQGDLLISGDETITMAGPASYEWHKNLEVEG</sequence>
<feature type="binding site" evidence="8">
    <location>
        <begin position="66"/>
        <end position="67"/>
    </location>
    <ligand>
        <name>substrate</name>
    </ligand>
</feature>
<comment type="similarity">
    <text evidence="2 8">Belongs to the diaminopimelate epimerase family.</text>
</comment>
<dbReference type="SUPFAM" id="SSF54506">
    <property type="entry name" value="Diaminopimelate epimerase-like"/>
    <property type="match status" value="2"/>
</dbReference>
<dbReference type="Gene3D" id="3.10.310.10">
    <property type="entry name" value="Diaminopimelate Epimerase, Chain A, domain 1"/>
    <property type="match status" value="2"/>
</dbReference>
<comment type="caution">
    <text evidence="10">The sequence shown here is derived from an EMBL/GenBank/DDBJ whole genome shotgun (WGS) entry which is preliminary data.</text>
</comment>
<comment type="catalytic activity">
    <reaction evidence="7 8">
        <text>(2S,6S)-2,6-diaminopimelate = meso-2,6-diaminopimelate</text>
        <dbReference type="Rhea" id="RHEA:15393"/>
        <dbReference type="ChEBI" id="CHEBI:57609"/>
        <dbReference type="ChEBI" id="CHEBI:57791"/>
        <dbReference type="EC" id="5.1.1.7"/>
    </reaction>
</comment>
<evidence type="ECO:0000256" key="3">
    <source>
        <dbReference type="ARBA" id="ARBA00013080"/>
    </source>
</evidence>
<keyword evidence="5 8" id="KW-0457">Lysine biosynthesis</keyword>
<dbReference type="PANTHER" id="PTHR31689:SF0">
    <property type="entry name" value="DIAMINOPIMELATE EPIMERASE"/>
    <property type="match status" value="1"/>
</dbReference>
<keyword evidence="4 8" id="KW-0028">Amino-acid biosynthesis</keyword>
<dbReference type="InterPro" id="IPR018510">
    <property type="entry name" value="DAP_epimerase_AS"/>
</dbReference>
<evidence type="ECO:0000256" key="1">
    <source>
        <dbReference type="ARBA" id="ARBA00005196"/>
    </source>
</evidence>
<dbReference type="GO" id="GO:0008837">
    <property type="term" value="F:diaminopimelate epimerase activity"/>
    <property type="evidence" value="ECO:0007669"/>
    <property type="project" value="UniProtKB-UniRule"/>
</dbReference>
<evidence type="ECO:0000256" key="4">
    <source>
        <dbReference type="ARBA" id="ARBA00022605"/>
    </source>
</evidence>
<proteinExistence type="inferred from homology"/>
<feature type="site" description="Could be important to modulate the pK values of the two catalytic cysteine residues" evidence="8">
    <location>
        <position position="202"/>
    </location>
</feature>
<feature type="site" description="Could be important to modulate the pK values of the two catalytic cysteine residues" evidence="8">
    <location>
        <position position="153"/>
    </location>
</feature>
<feature type="active site" evidence="9">
    <location>
        <position position="65"/>
    </location>
</feature>
<name>A0A1I4Q749_ENTMU</name>
<reference evidence="10 11" key="1">
    <citation type="submission" date="2017-05" db="EMBL/GenBank/DDBJ databases">
        <title>The Genome Sequence of Enterococcus mundtii 6B1_DIV0119.</title>
        <authorList>
            <consortium name="The Broad Institute Genomics Platform"/>
            <consortium name="The Broad Institute Genomic Center for Infectious Diseases"/>
            <person name="Earl A."/>
            <person name="Manson A."/>
            <person name="Schwartman J."/>
            <person name="Gilmore M."/>
            <person name="Abouelleil A."/>
            <person name="Cao P."/>
            <person name="Chapman S."/>
            <person name="Cusick C."/>
            <person name="Shea T."/>
            <person name="Young S."/>
            <person name="Neafsey D."/>
            <person name="Nusbaum C."/>
            <person name="Birren B."/>
        </authorList>
    </citation>
    <scope>NUCLEOTIDE SEQUENCE [LARGE SCALE GENOMIC DNA]</scope>
    <source>
        <strain evidence="10 11">6B1_DIV0119</strain>
    </source>
</reference>
<dbReference type="EMBL" id="NGMS01000001">
    <property type="protein sequence ID" value="OTP26304.1"/>
    <property type="molecule type" value="Genomic_DNA"/>
</dbReference>
<evidence type="ECO:0000256" key="6">
    <source>
        <dbReference type="ARBA" id="ARBA00023235"/>
    </source>
</evidence>
<evidence type="ECO:0000313" key="10">
    <source>
        <dbReference type="EMBL" id="OTP26304.1"/>
    </source>
</evidence>
<dbReference type="Pfam" id="PF01678">
    <property type="entry name" value="DAP_epimerase"/>
    <property type="match status" value="2"/>
</dbReference>
<dbReference type="NCBIfam" id="TIGR00652">
    <property type="entry name" value="DapF"/>
    <property type="match status" value="1"/>
</dbReference>
<dbReference type="PROSITE" id="PS01326">
    <property type="entry name" value="DAP_EPIMERASE"/>
    <property type="match status" value="1"/>
</dbReference>
<comment type="subcellular location">
    <subcellularLocation>
        <location evidence="8">Cytoplasm</location>
    </subcellularLocation>
</comment>
<dbReference type="GO" id="GO:0005829">
    <property type="term" value="C:cytosol"/>
    <property type="evidence" value="ECO:0007669"/>
    <property type="project" value="TreeGrafter"/>
</dbReference>
<dbReference type="GO" id="GO:0009089">
    <property type="term" value="P:lysine biosynthetic process via diaminopimelate"/>
    <property type="evidence" value="ECO:0007669"/>
    <property type="project" value="UniProtKB-UniRule"/>
</dbReference>
<keyword evidence="8" id="KW-0963">Cytoplasm</keyword>
<feature type="active site" description="Proton donor" evidence="8">
    <location>
        <position position="65"/>
    </location>
</feature>
<dbReference type="HAMAP" id="MF_00197">
    <property type="entry name" value="DAP_epimerase"/>
    <property type="match status" value="1"/>
</dbReference>
<evidence type="ECO:0000256" key="8">
    <source>
        <dbReference type="HAMAP-Rule" id="MF_00197"/>
    </source>
</evidence>